<name>A0A7J7INL2_9RHOD</name>
<dbReference type="InterPro" id="IPR020094">
    <property type="entry name" value="TruA/RsuA/RluB/E/F_N"/>
</dbReference>
<evidence type="ECO:0000256" key="1">
    <source>
        <dbReference type="ARBA" id="ARBA00009375"/>
    </source>
</evidence>
<comment type="catalytic activity">
    <reaction evidence="4">
        <text>uridine(38/39/40) in tRNA = pseudouridine(38/39/40) in tRNA</text>
        <dbReference type="Rhea" id="RHEA:22376"/>
        <dbReference type="Rhea" id="RHEA-COMP:10085"/>
        <dbReference type="Rhea" id="RHEA-COMP:10087"/>
        <dbReference type="ChEBI" id="CHEBI:65314"/>
        <dbReference type="ChEBI" id="CHEBI:65315"/>
        <dbReference type="EC" id="5.4.99.12"/>
    </reaction>
</comment>
<keyword evidence="3 4" id="KW-0413">Isomerase</keyword>
<protein>
    <recommendedName>
        <fullName evidence="4">tRNA pseudouridine synthase</fullName>
        <ecNumber evidence="4">5.4.99.12</ecNumber>
    </recommendedName>
</protein>
<evidence type="ECO:0000256" key="3">
    <source>
        <dbReference type="ARBA" id="ARBA00023235"/>
    </source>
</evidence>
<dbReference type="PANTHER" id="PTHR11142:SF0">
    <property type="entry name" value="TRNA PSEUDOURIDINE SYNTHASE-LIKE 1"/>
    <property type="match status" value="1"/>
</dbReference>
<gene>
    <name evidence="7" type="primary">PUSL1</name>
    <name evidence="7" type="ORF">F1559_000503</name>
</gene>
<dbReference type="InterPro" id="IPR001406">
    <property type="entry name" value="PsdUridine_synth_TruA"/>
</dbReference>
<dbReference type="GO" id="GO:0003723">
    <property type="term" value="F:RNA binding"/>
    <property type="evidence" value="ECO:0007669"/>
    <property type="project" value="InterPro"/>
</dbReference>
<dbReference type="InterPro" id="IPR020095">
    <property type="entry name" value="PsdUridine_synth_TruA_C"/>
</dbReference>
<organism evidence="7 8">
    <name type="scientific">Cyanidiococcus yangmingshanensis</name>
    <dbReference type="NCBI Taxonomy" id="2690220"/>
    <lineage>
        <taxon>Eukaryota</taxon>
        <taxon>Rhodophyta</taxon>
        <taxon>Bangiophyceae</taxon>
        <taxon>Cyanidiales</taxon>
        <taxon>Cyanidiaceae</taxon>
        <taxon>Cyanidiococcus</taxon>
    </lineage>
</organism>
<evidence type="ECO:0000256" key="4">
    <source>
        <dbReference type="RuleBase" id="RU003792"/>
    </source>
</evidence>
<evidence type="ECO:0000259" key="6">
    <source>
        <dbReference type="Pfam" id="PF01416"/>
    </source>
</evidence>
<dbReference type="InterPro" id="IPR020103">
    <property type="entry name" value="PsdUridine_synth_cat_dom_sf"/>
</dbReference>
<accession>A0A7J7INL2</accession>
<evidence type="ECO:0000256" key="2">
    <source>
        <dbReference type="ARBA" id="ARBA00022694"/>
    </source>
</evidence>
<comment type="caution">
    <text evidence="7">The sequence shown here is derived from an EMBL/GenBank/DDBJ whole genome shotgun (WGS) entry which is preliminary data.</text>
</comment>
<keyword evidence="2 4" id="KW-0819">tRNA processing</keyword>
<dbReference type="Gene3D" id="3.30.70.580">
    <property type="entry name" value="Pseudouridine synthase I, catalytic domain, N-terminal subdomain"/>
    <property type="match status" value="1"/>
</dbReference>
<dbReference type="AlphaFoldDB" id="A0A7J7INL2"/>
<dbReference type="InterPro" id="IPR020097">
    <property type="entry name" value="PsdUridine_synth_TruA_a/b_dom"/>
</dbReference>
<proteinExistence type="inferred from homology"/>
<dbReference type="OrthoDB" id="271910at2759"/>
<sequence length="400" mass="45176">MPTRATITCTAYAEPGPVAFILPLPPPIGRSAQRRRPRQRSYWRLGCVHTGPVEIDAQCTEPTLTRAQHTELVRYRAVVAYDGTDFHGFQRQSNSRAYPTIQSQLELVLQRRLGCCQWRCQVVGAGRTDAGVHARGQVVHFDIPESMAESVAFEPLQLQHAMNQLLPRTIQIRALEVAPLPQLCLIRHIQEYKILPWHAIYHARGKLYVYRMFAGQWRDPLHQRYVYSEHRSLPRWTDAESLLQAFVGTHDFGAFAHSPPNKADRQRVLHSTVRTIRRIVLVPRDEGGIVPVWQFHFELDGALYRMIRNLIGAFLAVAKGDLEPELVLKALEQGLRGRALIAARVKPAPAQGLCLEQVYYADGYPIKHSASTNTPAEGTDTIRKSARGAPFPNGAELEKR</sequence>
<dbReference type="SUPFAM" id="SSF55120">
    <property type="entry name" value="Pseudouridine synthase"/>
    <property type="match status" value="1"/>
</dbReference>
<feature type="domain" description="Pseudouridine synthase I TruA alpha/beta" evidence="6">
    <location>
        <begin position="77"/>
        <end position="179"/>
    </location>
</feature>
<dbReference type="EC" id="5.4.99.12" evidence="4"/>
<evidence type="ECO:0000313" key="7">
    <source>
        <dbReference type="EMBL" id="KAF6004725.1"/>
    </source>
</evidence>
<dbReference type="GO" id="GO:0160147">
    <property type="term" value="F:tRNA pseudouridine(38-40) synthase activity"/>
    <property type="evidence" value="ECO:0007669"/>
    <property type="project" value="UniProtKB-EC"/>
</dbReference>
<comment type="similarity">
    <text evidence="1 4">Belongs to the tRNA pseudouridine synthase TruA family.</text>
</comment>
<dbReference type="Gene3D" id="3.30.70.660">
    <property type="entry name" value="Pseudouridine synthase I, catalytic domain, C-terminal subdomain"/>
    <property type="match status" value="1"/>
</dbReference>
<evidence type="ECO:0000256" key="5">
    <source>
        <dbReference type="SAM" id="MobiDB-lite"/>
    </source>
</evidence>
<dbReference type="Pfam" id="PF01416">
    <property type="entry name" value="PseudoU_synth_1"/>
    <property type="match status" value="2"/>
</dbReference>
<dbReference type="HAMAP" id="MF_00171">
    <property type="entry name" value="TruA"/>
    <property type="match status" value="1"/>
</dbReference>
<reference evidence="7 8" key="1">
    <citation type="journal article" date="2020" name="J. Phycol.">
        <title>Comparative genome analysis reveals Cyanidiococcus gen. nov., a new extremophilic red algal genus sister to Cyanidioschyzon (Cyanidioschyzonaceae, Rhodophyta).</title>
        <authorList>
            <person name="Liu S.-L."/>
            <person name="Chiang Y.-R."/>
            <person name="Yoon H.S."/>
            <person name="Fu H.-Y."/>
        </authorList>
    </citation>
    <scope>NUCLEOTIDE SEQUENCE [LARGE SCALE GENOMIC DNA]</scope>
    <source>
        <strain evidence="7 8">THAL066</strain>
    </source>
</reference>
<dbReference type="CDD" id="cd02570">
    <property type="entry name" value="PseudoU_synth_EcTruA"/>
    <property type="match status" value="1"/>
</dbReference>
<dbReference type="PANTHER" id="PTHR11142">
    <property type="entry name" value="PSEUDOURIDYLATE SYNTHASE"/>
    <property type="match status" value="1"/>
</dbReference>
<evidence type="ECO:0000313" key="8">
    <source>
        <dbReference type="Proteomes" id="UP000530660"/>
    </source>
</evidence>
<feature type="domain" description="Pseudouridine synthase I TruA alpha/beta" evidence="6">
    <location>
        <begin position="244"/>
        <end position="360"/>
    </location>
</feature>
<dbReference type="Proteomes" id="UP000530660">
    <property type="component" value="Unassembled WGS sequence"/>
</dbReference>
<keyword evidence="8" id="KW-1185">Reference proteome</keyword>
<dbReference type="GO" id="GO:0031119">
    <property type="term" value="P:tRNA pseudouridine synthesis"/>
    <property type="evidence" value="ECO:0007669"/>
    <property type="project" value="TreeGrafter"/>
</dbReference>
<feature type="region of interest" description="Disordered" evidence="5">
    <location>
        <begin position="370"/>
        <end position="400"/>
    </location>
</feature>
<dbReference type="EMBL" id="VWRR01000002">
    <property type="protein sequence ID" value="KAF6004725.1"/>
    <property type="molecule type" value="Genomic_DNA"/>
</dbReference>